<organism evidence="2 3">
    <name type="scientific">[Torrubiella] hemipterigena</name>
    <dbReference type="NCBI Taxonomy" id="1531966"/>
    <lineage>
        <taxon>Eukaryota</taxon>
        <taxon>Fungi</taxon>
        <taxon>Dikarya</taxon>
        <taxon>Ascomycota</taxon>
        <taxon>Pezizomycotina</taxon>
        <taxon>Sordariomycetes</taxon>
        <taxon>Hypocreomycetidae</taxon>
        <taxon>Hypocreales</taxon>
        <taxon>Clavicipitaceae</taxon>
        <taxon>Clavicipitaceae incertae sedis</taxon>
        <taxon>'Torrubiella' clade</taxon>
    </lineage>
</organism>
<feature type="compositionally biased region" description="Low complexity" evidence="1">
    <location>
        <begin position="149"/>
        <end position="174"/>
    </location>
</feature>
<accession>A0A0A1TDC9</accession>
<protein>
    <recommendedName>
        <fullName evidence="4">BZIP domain-containing protein</fullName>
    </recommendedName>
</protein>
<dbReference type="CDD" id="cd14688">
    <property type="entry name" value="bZIP_YAP"/>
    <property type="match status" value="1"/>
</dbReference>
<feature type="region of interest" description="Disordered" evidence="1">
    <location>
        <begin position="149"/>
        <end position="199"/>
    </location>
</feature>
<keyword evidence="3" id="KW-1185">Reference proteome</keyword>
<proteinExistence type="predicted"/>
<sequence length="251" mass="27854">MSTPEHQANLARIRDNQRRSRARKREYVQELEQRLRMFEMQGVEASAEVQVAARKVAEENKKLRDLLLEHGFSDEYIARYLQRPDRQQQPSSSTQLDPSATVQSLHQVIAPRRLASLESSSPFMLPSQIMPSTSPGSVATIQTSASWDSLSGDTSSSYNQQQDSQLDGSSLSSSENQMYSAGMFSGPNSMQSGTGAYTTQPPAAYTQQLHRVFATTSSMHTNAHTAGNYNDNSEIYSQHQSGNFSHPPGYL</sequence>
<reference evidence="2 3" key="1">
    <citation type="journal article" date="2015" name="Genome Announc.">
        <title>Draft Genome Sequence and Gene Annotation of the Entomopathogenic Fungus Verticillium hemipterigenum.</title>
        <authorList>
            <person name="Horn F."/>
            <person name="Habel A."/>
            <person name="Scharf D.H."/>
            <person name="Dworschak J."/>
            <person name="Brakhage A.A."/>
            <person name="Guthke R."/>
            <person name="Hertweck C."/>
            <person name="Linde J."/>
        </authorList>
    </citation>
    <scope>NUCLEOTIDE SEQUENCE [LARGE SCALE GENOMIC DNA]</scope>
</reference>
<gene>
    <name evidence="2" type="ORF">VHEMI03428</name>
</gene>
<dbReference type="EMBL" id="CDHN01000002">
    <property type="protein sequence ID" value="CEJ84268.1"/>
    <property type="molecule type" value="Genomic_DNA"/>
</dbReference>
<name>A0A0A1TDC9_9HYPO</name>
<feature type="region of interest" description="Disordered" evidence="1">
    <location>
        <begin position="1"/>
        <end position="24"/>
    </location>
</feature>
<dbReference type="STRING" id="1531966.A0A0A1TDC9"/>
<evidence type="ECO:0000313" key="2">
    <source>
        <dbReference type="EMBL" id="CEJ84268.1"/>
    </source>
</evidence>
<dbReference type="PANTHER" id="PTHR42070">
    <property type="entry name" value="FILAMENT ASSOCIATED PROTEIN, PUTATIVE (AFU_ORTHOLOGUE AFUA_8G06630)-RELATED"/>
    <property type="match status" value="1"/>
</dbReference>
<feature type="compositionally biased region" description="Polar residues" evidence="1">
    <location>
        <begin position="186"/>
        <end position="199"/>
    </location>
</feature>
<dbReference type="AlphaFoldDB" id="A0A0A1TDC9"/>
<feature type="compositionally biased region" description="Polar residues" evidence="1">
    <location>
        <begin position="223"/>
        <end position="244"/>
    </location>
</feature>
<feature type="region of interest" description="Disordered" evidence="1">
    <location>
        <begin position="223"/>
        <end position="251"/>
    </location>
</feature>
<dbReference type="HOGENOM" id="CLU_071868_0_0_1"/>
<evidence type="ECO:0000313" key="3">
    <source>
        <dbReference type="Proteomes" id="UP000039046"/>
    </source>
</evidence>
<dbReference type="PANTHER" id="PTHR42070:SF1">
    <property type="entry name" value="FILAMENT ASSOCIATED PROTEIN, PUTATIVE (AFU_ORTHOLOGUE AFUA_8G06630)-RELATED"/>
    <property type="match status" value="1"/>
</dbReference>
<evidence type="ECO:0008006" key="4">
    <source>
        <dbReference type="Google" id="ProtNLM"/>
    </source>
</evidence>
<dbReference type="Proteomes" id="UP000039046">
    <property type="component" value="Unassembled WGS sequence"/>
</dbReference>
<evidence type="ECO:0000256" key="1">
    <source>
        <dbReference type="SAM" id="MobiDB-lite"/>
    </source>
</evidence>